<evidence type="ECO:0008006" key="4">
    <source>
        <dbReference type="Google" id="ProtNLM"/>
    </source>
</evidence>
<feature type="compositionally biased region" description="Basic and acidic residues" evidence="1">
    <location>
        <begin position="146"/>
        <end position="163"/>
    </location>
</feature>
<feature type="compositionally biased region" description="Polar residues" evidence="1">
    <location>
        <begin position="1923"/>
        <end position="1938"/>
    </location>
</feature>
<feature type="compositionally biased region" description="Pro residues" evidence="1">
    <location>
        <begin position="1181"/>
        <end position="1195"/>
    </location>
</feature>
<accession>A0ABD0JZN8</accession>
<dbReference type="Pfam" id="PF14874">
    <property type="entry name" value="PapD-like"/>
    <property type="match status" value="1"/>
</dbReference>
<evidence type="ECO:0000313" key="2">
    <source>
        <dbReference type="EMBL" id="KAK7480194.1"/>
    </source>
</evidence>
<dbReference type="InterPro" id="IPR047002">
    <property type="entry name" value="Tcp10_C_sf"/>
</dbReference>
<sequence length="2289" mass="253202">MSKGGGKRGKSGTIQPGIAKWEHAINTTNFEEENWKPDVSFLVGNRVDDYKHIDILSATINTGIRKLFTVVTKDSLYNEVRELGNPKVKKGKDAPLNFEICEPCKTHLDAGEDIPLPLLAKLIKYRLLTLKAADIKRREAEKKAAADKLKAAKDKAAGKDAGRKPSGKKGGKKTPEPQAAKDGSKMKKRGEDDGENKFIDDEPDDGAHMYVVVVGFNNPNLLQFLADLNVTASCIIRITSQDYSRFLPPPPLPDAPEKDEKTLAAEEAVRVERQKLALELRTFWKDVLHLLRNNPDSSKLHDIARLDYEVKSLLLPSNYDDIEQKTQFGTAMFEDVACMIYDLQDARRLYNTYLQNLKLVSVPMTVSDKTVEKPSGDGQSTGAPPTPAAPLPPTSSASQVLESSIPELVVPPDMRCYNDMMNSVPQESMSVCLVLHCMMEQVVATEENREPPSEQTPQPRVDGLSGQVAEHLSGIAFKLALSEDEHKALSEVLELPVRPPEEPKPPLLINMHDDISIRTHHLTPYYDFNPEATERALLKMMPIAQLCQSARPTSAVARARAARLQELIHFCATNGLSPAEIDRAFKQFVFECQDLAATDPNGFIVTRDIEGLEHTPIPWDDPYPFFKGMIPHELKELEILETPSEERSDSELEFSRLTTPSPPLGTDHKTYRPSRGSQNVDPARSKLSEQKEKELGNSGHGSRSRPDNPQGAKRSRRAKSPGPLEVASQIVDTERSEKKGDRSQSPSPARSGSADSRKGILRSPSRSAPNSPHRSRSNSCVHFEVPEGHKFAMEEAADAVLSKQESEEVVKSVEDSLMEVVEAQQRILDQWCFAEHYEPHVLREASYVLPFIETYEHKRDQSVMLVLHNPYNPELQNHIDWHTELHSNVGFRNYLEYVAESIAEWLKEKEAEYQAHLLQQEVEKIRQDDEVEAKVAGGKDKRGKSPRKSARSKSPKSSRPSSAESARTNPYIREGSLKAWKEEQDRLKAEEDEKESLKNQKRAKSAQKKEEKEKEEKKPQSRGSAKSRTPEPHTEDQQQQDVIPEDLEPYWPFTGYDTGNLLLHASGILTTLFPSDGGQIRTERTEFVQGSTTVKTTVLKDGHVFAVHIVNPREEPEEEYDPDLDPSGTAAKAEATEKADLEKPEKGLRFGSIAATLCDGMVISLSQWGATGETAEGKPYEPAPYVPPASSPSPQPQTASPTKGKKDKKGAQPTPEPPPVEEEPQVVETPEEILFEQPFQEVFVTCPDGLNVRYFLQSSVGVNPESPEDRHLVVKQSYPFKTAGLQDCEAIRRKYIASEASRITTADGTVVKNMVDGSVEVLYADGTVAVHTGNWVRSSSSRTSSPQRPASARSQTERVETPTKKEKGRSAGKGKPATEKPPEPIAAAPPPEVEEEEVKRGTWVVTCPSGERWRTNPDGTSEKLKNVMLCLASDPDTKQTMSTRDDHVITVSYPDGTTVVEHGDGTRITTYYRDTQVPVGDENDETGEPVDVITQTLKFVKVECPAYATVEFNCASSENLTVFGSGTSINVFPDGYYILHHARGGRIEVDTEGTLSYYPRPNKNMELLVPERELQYVMRHNADVICETVDPEGNVFNIKCSGDFCVLPVAAGDELSDNSDEPRQGEKKLARYGHHAPRFFIVHADGSGTELLRYQDIAEYLTSAERNPATAVLKEPLPEYPGVVGMTILKPYIGGVSDRWFKKYDQPSIIPNGIRSRDLTTLPPKEYKKPGAKFGTNVGQGLSVGGAVKMQQRIPILKCPSALELRQFVQYKPMNEQLRAKLRQGLKEYAEYVMERNRMQDLMAVTDPRSEDEKILAADLLNNAMAQRPEPPPVESDWERDARELAEEADGRSMLRSKKIPSYFDSELGKAFLLTQAKDMDELLKELSEDPRRDGTEAVRADTSERQYSRMDVEPSPAPTPQPGLSQMSDRSTGSGSPATMARSKLAPETPLSYAGGAMSEVAAMTPSGVRPGNPTPAHAAGQGSPALVRPKNPTPAMASKVVTDRPVNPTPKMAGGFAAETPSELDYMPGARGEYPMILEQPMEEERGVEFQETETDLLITQSLKTNVTGEPRTNPVPLPTSIMGGRPNAQPNMRYQQIEEPVRRHIKNTVVVGATDQGKVQIRRMQGLSAFPEEVNFGVLREGCTYAFLVQLKNTGVDSCRFKVRQPPPATGLRVIYRPGAVAAGMKAELRLELYAIAVGVEGESGVGTVSHELQIVTETDILSLPVQANILSCADEYDNRSQDSPTISRAPGVVLISNTPPASTGIIRPRKDLAIGQYTCSPLFDP</sequence>
<feature type="compositionally biased region" description="Basic and acidic residues" evidence="1">
    <location>
        <begin position="1007"/>
        <end position="1019"/>
    </location>
</feature>
<feature type="region of interest" description="Disordered" evidence="1">
    <location>
        <begin position="1113"/>
        <end position="1143"/>
    </location>
</feature>
<organism evidence="2 3">
    <name type="scientific">Batillaria attramentaria</name>
    <dbReference type="NCBI Taxonomy" id="370345"/>
    <lineage>
        <taxon>Eukaryota</taxon>
        <taxon>Metazoa</taxon>
        <taxon>Spiralia</taxon>
        <taxon>Lophotrochozoa</taxon>
        <taxon>Mollusca</taxon>
        <taxon>Gastropoda</taxon>
        <taxon>Caenogastropoda</taxon>
        <taxon>Sorbeoconcha</taxon>
        <taxon>Cerithioidea</taxon>
        <taxon>Batillariidae</taxon>
        <taxon>Batillaria</taxon>
    </lineage>
</organism>
<feature type="compositionally biased region" description="Pro residues" evidence="1">
    <location>
        <begin position="384"/>
        <end position="393"/>
    </location>
</feature>
<dbReference type="PANTHER" id="PTHR21963">
    <property type="entry name" value="PF6"/>
    <property type="match status" value="1"/>
</dbReference>
<feature type="compositionally biased region" description="Basic and acidic residues" evidence="1">
    <location>
        <begin position="643"/>
        <end position="654"/>
    </location>
</feature>
<feature type="compositionally biased region" description="Basic and acidic residues" evidence="1">
    <location>
        <begin position="1886"/>
        <end position="1913"/>
    </location>
</feature>
<feature type="region of interest" description="Disordered" evidence="1">
    <location>
        <begin position="146"/>
        <end position="202"/>
    </location>
</feature>
<keyword evidence="3" id="KW-1185">Reference proteome</keyword>
<feature type="non-terminal residue" evidence="2">
    <location>
        <position position="2289"/>
    </location>
</feature>
<feature type="compositionally biased region" description="Basic and acidic residues" evidence="1">
    <location>
        <begin position="683"/>
        <end position="695"/>
    </location>
</feature>
<feature type="compositionally biased region" description="Basic and acidic residues" evidence="1">
    <location>
        <begin position="975"/>
        <end position="998"/>
    </location>
</feature>
<feature type="compositionally biased region" description="Basic and acidic residues" evidence="1">
    <location>
        <begin position="1355"/>
        <end position="1369"/>
    </location>
</feature>
<gene>
    <name evidence="2" type="ORF">BaRGS_00028579</name>
</gene>
<evidence type="ECO:0000256" key="1">
    <source>
        <dbReference type="SAM" id="MobiDB-lite"/>
    </source>
</evidence>
<evidence type="ECO:0000313" key="3">
    <source>
        <dbReference type="Proteomes" id="UP001519460"/>
    </source>
</evidence>
<dbReference type="PANTHER" id="PTHR21963:SF1">
    <property type="entry name" value="SPERM-ASSOCIATED ANTIGEN 17"/>
    <property type="match status" value="1"/>
</dbReference>
<feature type="compositionally biased region" description="Low complexity" evidence="1">
    <location>
        <begin position="957"/>
        <end position="967"/>
    </location>
</feature>
<feature type="region of interest" description="Disordered" evidence="1">
    <location>
        <begin position="1970"/>
        <end position="2028"/>
    </location>
</feature>
<feature type="compositionally biased region" description="Basic and acidic residues" evidence="1">
    <location>
        <begin position="732"/>
        <end position="742"/>
    </location>
</feature>
<feature type="compositionally biased region" description="Acidic residues" evidence="1">
    <location>
        <begin position="1115"/>
        <end position="1124"/>
    </location>
</feature>
<feature type="region of interest" description="Disordered" evidence="1">
    <location>
        <begin position="1336"/>
        <end position="1400"/>
    </location>
</feature>
<dbReference type="Proteomes" id="UP001519460">
    <property type="component" value="Unassembled WGS sequence"/>
</dbReference>
<feature type="compositionally biased region" description="Polar residues" evidence="1">
    <location>
        <begin position="743"/>
        <end position="754"/>
    </location>
</feature>
<feature type="region of interest" description="Disordered" evidence="1">
    <location>
        <begin position="931"/>
        <end position="1044"/>
    </location>
</feature>
<feature type="region of interest" description="Disordered" evidence="1">
    <location>
        <begin position="1886"/>
        <end position="1944"/>
    </location>
</feature>
<dbReference type="Gene3D" id="2.60.450.20">
    <property type="match status" value="1"/>
</dbReference>
<reference evidence="2 3" key="1">
    <citation type="journal article" date="2023" name="Sci. Data">
        <title>Genome assembly of the Korean intertidal mud-creeper Batillaria attramentaria.</title>
        <authorList>
            <person name="Patra A.K."/>
            <person name="Ho P.T."/>
            <person name="Jun S."/>
            <person name="Lee S.J."/>
            <person name="Kim Y."/>
            <person name="Won Y.J."/>
        </authorList>
    </citation>
    <scope>NUCLEOTIDE SEQUENCE [LARGE SCALE GENOMIC DNA]</scope>
    <source>
        <strain evidence="2">Wonlab-2016</strain>
    </source>
</reference>
<feature type="region of interest" description="Disordered" evidence="1">
    <location>
        <begin position="368"/>
        <end position="400"/>
    </location>
</feature>
<protein>
    <recommendedName>
        <fullName evidence="4">Sperm-associated antigen 17</fullName>
    </recommendedName>
</protein>
<feature type="compositionally biased region" description="Polar residues" evidence="1">
    <location>
        <begin position="764"/>
        <end position="779"/>
    </location>
</feature>
<dbReference type="EMBL" id="JACVVK020000286">
    <property type="protein sequence ID" value="KAK7480194.1"/>
    <property type="molecule type" value="Genomic_DNA"/>
</dbReference>
<feature type="compositionally biased region" description="Basic and acidic residues" evidence="1">
    <location>
        <begin position="1134"/>
        <end position="1143"/>
    </location>
</feature>
<feature type="region of interest" description="Disordered" evidence="1">
    <location>
        <begin position="1174"/>
        <end position="1227"/>
    </location>
</feature>
<name>A0ABD0JZN8_9CAEN</name>
<feature type="compositionally biased region" description="Basic residues" evidence="1">
    <location>
        <begin position="941"/>
        <end position="956"/>
    </location>
</feature>
<feature type="compositionally biased region" description="Low complexity" evidence="1">
    <location>
        <begin position="1337"/>
        <end position="1354"/>
    </location>
</feature>
<comment type="caution">
    <text evidence="2">The sequence shown here is derived from an EMBL/GenBank/DDBJ whole genome shotgun (WGS) entry which is preliminary data.</text>
</comment>
<dbReference type="InterPro" id="IPR026173">
    <property type="entry name" value="SPAG17"/>
</dbReference>
<feature type="region of interest" description="Disordered" evidence="1">
    <location>
        <begin position="2069"/>
        <end position="2090"/>
    </location>
</feature>
<proteinExistence type="predicted"/>
<feature type="compositionally biased region" description="Basic and acidic residues" evidence="1">
    <location>
        <begin position="182"/>
        <end position="200"/>
    </location>
</feature>
<feature type="region of interest" description="Disordered" evidence="1">
    <location>
        <begin position="643"/>
        <end position="779"/>
    </location>
</feature>